<keyword evidence="3 4" id="KW-0342">GTP-binding</keyword>
<proteinExistence type="inferred from homology"/>
<dbReference type="GO" id="GO:0005525">
    <property type="term" value="F:GTP binding"/>
    <property type="evidence" value="ECO:0007669"/>
    <property type="project" value="UniProtKB-KW"/>
</dbReference>
<evidence type="ECO:0000313" key="8">
    <source>
        <dbReference type="Proteomes" id="UP000242329"/>
    </source>
</evidence>
<keyword evidence="4" id="KW-0963">Cytoplasm</keyword>
<organism evidence="7 8">
    <name type="scientific">Thermosyntropha lipolytica DSM 11003</name>
    <dbReference type="NCBI Taxonomy" id="1123382"/>
    <lineage>
        <taxon>Bacteria</taxon>
        <taxon>Bacillati</taxon>
        <taxon>Bacillota</taxon>
        <taxon>Clostridia</taxon>
        <taxon>Eubacteriales</taxon>
        <taxon>Syntrophomonadaceae</taxon>
        <taxon>Thermosyntropha</taxon>
    </lineage>
</organism>
<dbReference type="EMBL" id="FQWY01000036">
    <property type="protein sequence ID" value="SHH15289.1"/>
    <property type="molecule type" value="Genomic_DNA"/>
</dbReference>
<dbReference type="RefSeq" id="WP_073093068.1">
    <property type="nucleotide sequence ID" value="NZ_FQWY01000036.1"/>
</dbReference>
<dbReference type="Proteomes" id="UP000242329">
    <property type="component" value="Unassembled WGS sequence"/>
</dbReference>
<name>A0A1M5QNA8_9FIRM</name>
<dbReference type="Gene3D" id="3.40.50.300">
    <property type="entry name" value="P-loop containing nucleotide triphosphate hydrolases"/>
    <property type="match status" value="1"/>
</dbReference>
<dbReference type="SUPFAM" id="SSF52540">
    <property type="entry name" value="P-loop containing nucleoside triphosphate hydrolases"/>
    <property type="match status" value="1"/>
</dbReference>
<accession>A0A1M5QNA8</accession>
<reference evidence="8" key="1">
    <citation type="submission" date="2016-11" db="EMBL/GenBank/DDBJ databases">
        <authorList>
            <person name="Varghese N."/>
            <person name="Submissions S."/>
        </authorList>
    </citation>
    <scope>NUCLEOTIDE SEQUENCE [LARGE SCALE GENOMIC DNA]</scope>
    <source>
        <strain evidence="8">DSM 11003</strain>
    </source>
</reference>
<protein>
    <recommendedName>
        <fullName evidence="1 4">Ribosome biogenesis GTPase A</fullName>
    </recommendedName>
</protein>
<evidence type="ECO:0000259" key="6">
    <source>
        <dbReference type="PROSITE" id="PS51721"/>
    </source>
</evidence>
<keyword evidence="2 4" id="KW-0547">Nucleotide-binding</keyword>
<dbReference type="GO" id="GO:0005737">
    <property type="term" value="C:cytoplasm"/>
    <property type="evidence" value="ECO:0007669"/>
    <property type="project" value="UniProtKB-SubCell"/>
</dbReference>
<dbReference type="InterPro" id="IPR027417">
    <property type="entry name" value="P-loop_NTPase"/>
</dbReference>
<dbReference type="InterPro" id="IPR006073">
    <property type="entry name" value="GTP-bd"/>
</dbReference>
<comment type="subcellular location">
    <subcellularLocation>
        <location evidence="4">Cytoplasm</location>
    </subcellularLocation>
</comment>
<dbReference type="PROSITE" id="PS51721">
    <property type="entry name" value="G_CP"/>
    <property type="match status" value="1"/>
</dbReference>
<dbReference type="PANTHER" id="PTHR45782:SF4">
    <property type="entry name" value="MITOCHONDRIAL RIBOSOME-ASSOCIATED GTPASE 1"/>
    <property type="match status" value="1"/>
</dbReference>
<dbReference type="InterPro" id="IPR023179">
    <property type="entry name" value="GTP-bd_ortho_bundle_sf"/>
</dbReference>
<dbReference type="Pfam" id="PF01926">
    <property type="entry name" value="MMR_HSR1"/>
    <property type="match status" value="1"/>
</dbReference>
<evidence type="ECO:0000256" key="3">
    <source>
        <dbReference type="ARBA" id="ARBA00023134"/>
    </source>
</evidence>
<feature type="domain" description="CP-type G" evidence="6">
    <location>
        <begin position="14"/>
        <end position="178"/>
    </location>
</feature>
<dbReference type="AlphaFoldDB" id="A0A1M5QNA8"/>
<evidence type="ECO:0000256" key="5">
    <source>
        <dbReference type="PIRSR" id="PIRSR006230-1"/>
    </source>
</evidence>
<sequence length="278" mass="31265">MVINWYPGHMVKARREIQNSLKLVDIVIILLDARAPFSCRNRDLERMVGQKPLIMVLNKMDLADAGCTERYIEELAREGLQAVAVDAITGKGMSQVLKAIGQTYKPLADKMLAKGRRVRPARVMVAGVPNVGKSTFLNCLVGKKVAKTGAKPGVTRGKQWVRVREDIELMDTPGLMWPKIESEEQGLKLALLEVIGENAYHEDQVALYLVKILREKRPEVLKEKFRLADIEGTDEEILQAVGRKRGYLIKGGEVDFYKTCHMLLHDFRKGSLGRISLD</sequence>
<dbReference type="PIRSF" id="PIRSF006230">
    <property type="entry name" value="MG442"/>
    <property type="match status" value="1"/>
</dbReference>
<dbReference type="GO" id="GO:0003924">
    <property type="term" value="F:GTPase activity"/>
    <property type="evidence" value="ECO:0007669"/>
    <property type="project" value="TreeGrafter"/>
</dbReference>
<dbReference type="GO" id="GO:0006412">
    <property type="term" value="P:translation"/>
    <property type="evidence" value="ECO:0007669"/>
    <property type="project" value="TreeGrafter"/>
</dbReference>
<feature type="binding site" evidence="5">
    <location>
        <begin position="58"/>
        <end position="61"/>
    </location>
    <ligand>
        <name>GTP</name>
        <dbReference type="ChEBI" id="CHEBI:37565"/>
    </ligand>
</feature>
<dbReference type="Gene3D" id="1.10.1580.10">
    <property type="match status" value="1"/>
</dbReference>
<evidence type="ECO:0000256" key="4">
    <source>
        <dbReference type="PIRNR" id="PIRNR006230"/>
    </source>
</evidence>
<feature type="binding site" evidence="5">
    <location>
        <position position="174"/>
    </location>
    <ligand>
        <name>GTP</name>
        <dbReference type="ChEBI" id="CHEBI:37565"/>
    </ligand>
</feature>
<dbReference type="PANTHER" id="PTHR45782">
    <property type="entry name" value="MITOCHONDRIAL RIBOSOME-ASSOCIATED GTPASE 1"/>
    <property type="match status" value="1"/>
</dbReference>
<dbReference type="OrthoDB" id="9779790at2"/>
<dbReference type="InterPro" id="IPR030378">
    <property type="entry name" value="G_CP_dom"/>
</dbReference>
<dbReference type="InterPro" id="IPR019991">
    <property type="entry name" value="GTP-bd_ribosome_bgen"/>
</dbReference>
<dbReference type="NCBIfam" id="TIGR03596">
    <property type="entry name" value="GTPase_YlqF"/>
    <property type="match status" value="1"/>
</dbReference>
<evidence type="ECO:0000256" key="1">
    <source>
        <dbReference type="ARBA" id="ARBA00014898"/>
    </source>
</evidence>
<comment type="similarity">
    <text evidence="4">Belongs to the TRAFAC class YlqF/YawG GTPase family. MTG1 subfamily.</text>
</comment>
<feature type="binding site" evidence="5">
    <location>
        <begin position="130"/>
        <end position="135"/>
    </location>
    <ligand>
        <name>GTP</name>
        <dbReference type="ChEBI" id="CHEBI:37565"/>
    </ligand>
</feature>
<gene>
    <name evidence="7" type="ORF">SAMN02745221_01805</name>
</gene>
<dbReference type="CDD" id="cd01856">
    <property type="entry name" value="YlqF"/>
    <property type="match status" value="1"/>
</dbReference>
<evidence type="ECO:0000313" key="7">
    <source>
        <dbReference type="EMBL" id="SHH15289.1"/>
    </source>
</evidence>
<evidence type="ECO:0000256" key="2">
    <source>
        <dbReference type="ARBA" id="ARBA00022741"/>
    </source>
</evidence>
<dbReference type="FunFam" id="3.40.50.300:FF:000590">
    <property type="entry name" value="Ribosome biogenesis GTPase A"/>
    <property type="match status" value="1"/>
</dbReference>
<dbReference type="InterPro" id="IPR016478">
    <property type="entry name" value="GTPase_MTG1"/>
</dbReference>
<dbReference type="STRING" id="1123382.SAMN02745221_01805"/>
<keyword evidence="8" id="KW-1185">Reference proteome</keyword>
<comment type="function">
    <text evidence="4">Required for a late step of 50S ribosomal subunit assembly. Has GTPase activity.</text>
</comment>